<dbReference type="AlphaFoldDB" id="L0R8Z8"/>
<name>L0R8Z8_9BACT</name>
<dbReference type="GO" id="GO:0005886">
    <property type="term" value="C:plasma membrane"/>
    <property type="evidence" value="ECO:0007669"/>
    <property type="project" value="TreeGrafter"/>
</dbReference>
<reference evidence="3 4" key="1">
    <citation type="submission" date="2012-10" db="EMBL/GenBank/DDBJ databases">
        <authorList>
            <person name="Genoscope - CEA"/>
        </authorList>
    </citation>
    <scope>NUCLEOTIDE SEQUENCE [LARGE SCALE GENOMIC DNA]</scope>
    <source>
        <strain evidence="4">AM13 / DSM 14728</strain>
    </source>
</reference>
<keyword evidence="4" id="KW-1185">Reference proteome</keyword>
<feature type="domain" description="AsmA" evidence="2">
    <location>
        <begin position="7"/>
        <end position="245"/>
    </location>
</feature>
<feature type="transmembrane region" description="Helical" evidence="1">
    <location>
        <begin position="9"/>
        <end position="31"/>
    </location>
</feature>
<dbReference type="OrthoDB" id="5437768at2"/>
<feature type="domain" description="AsmA" evidence="2">
    <location>
        <begin position="703"/>
        <end position="980"/>
    </location>
</feature>
<gene>
    <name evidence="3" type="ORF">DESAM_10070</name>
</gene>
<dbReference type="HOGENOM" id="CLU_286018_0_0_7"/>
<evidence type="ECO:0000259" key="2">
    <source>
        <dbReference type="Pfam" id="PF05170"/>
    </source>
</evidence>
<dbReference type="Proteomes" id="UP000010808">
    <property type="component" value="Chromosome"/>
</dbReference>
<keyword evidence="1" id="KW-1133">Transmembrane helix</keyword>
<sequence length="1082" mass="117705">MLVRVKKIFWILFILFDLCILGAGLWGLYYLESDAPRLELERLFSEALGREVVFEENLDLIFYPWLGIDTGSISVSAAPDAEYPHQLTVKGIDFKVRLLPLLHGNLEVDTIIVNSPVFRMDRGKDGKLDLPAMGESNAVSGSDPRIPFIKSITVRGVSIVNATSTYTDVGSGYSFKVSGVNVRTGLLRKDTPLAFDLSAALDADIMELSAKINIKGLMDFSVHDRTVSFSETSLSMHAESDKLLGPGESVQGIASLDFDLVEGLIDVKGLVVQGAGIRLSGSARCTDIYHAPDFKGTLKSTRFDPKAVFSRFTPVPIPAEFKDILNSASFIVDFHSTLNKTTLTNMVLAVDDTMIMGELSLKNYRQPWVEFDILADSIVLDPYAKLFGLAKNDPGQNAAVKSANSESPASKFRQVVIADLVRQIPCNGKLEVAKFAYDGIRLENTRLAISPGPKVASLSVGKGSYLDGDFALRADLSFDEQKGKDLLYLSGKGEVSPFSMARLPVKFDGVKFESGKAGLKLNSLTSQGKTPGELVRNIELDIKLEGKKIAAVITRKEVPEQYRNVHAKSLSLAFTTIPLGGTAPLGFVGRKADVNISGNILKPSVSIDSSFTGDIFCNRRSPDSWRVKNGKLKLSLGGTGFPLLKKGFSLSLAGAAGLEDKSLKLDEISLKSGKVKLMGSIDAKRLGEDTATANGILKIADTECAEIFDLFGVEKPQTKDPRAFDSVELDSSFQLNGENLNLRVNNCRLDTASAAGTFELVDFSNPVLNFVVKGDHIDVDRFLPPEEEDENLANNGTQSKSSGFESVENYKFPEWQFPDKFLGSINATGRVECNYFRIFDFGGSKASADVSMQNAVIDIRNIKADFHEGNAAGRISLGLRNGTVELGTDLEARGFQAGLFFADYVGRDIVRGRSDASLKISGNSTANIDLVDTLGGDFAFKITDGSYFFAVTDDKGKKSKKDLKPTDFSVMKGVISGKGGRFKVKNYTLKTDYLTATAVGGFSFPDDSIDLNVNADIIRLPNLYLKIVNALLDAITGVNVHVSGRLNDPKVEVKGLERWGDVLGDVLGLPEDSFMFFRKLIF</sequence>
<dbReference type="InterPro" id="IPR052894">
    <property type="entry name" value="AsmA-related"/>
</dbReference>
<keyword evidence="1" id="KW-0812">Transmembrane</keyword>
<dbReference type="PANTHER" id="PTHR30441">
    <property type="entry name" value="DUF748 DOMAIN-CONTAINING PROTEIN"/>
    <property type="match status" value="1"/>
</dbReference>
<dbReference type="GO" id="GO:0090313">
    <property type="term" value="P:regulation of protein targeting to membrane"/>
    <property type="evidence" value="ECO:0007669"/>
    <property type="project" value="TreeGrafter"/>
</dbReference>
<evidence type="ECO:0000256" key="1">
    <source>
        <dbReference type="SAM" id="Phobius"/>
    </source>
</evidence>
<dbReference type="Pfam" id="PF05170">
    <property type="entry name" value="AsmA"/>
    <property type="match status" value="2"/>
</dbReference>
<dbReference type="STRING" id="1121451.DESAM_10070"/>
<dbReference type="PANTHER" id="PTHR30441:SF8">
    <property type="entry name" value="DUF748 DOMAIN-CONTAINING PROTEIN"/>
    <property type="match status" value="1"/>
</dbReference>
<dbReference type="KEGG" id="dhy:DESAM_10070"/>
<protein>
    <submittedName>
        <fullName evidence="3">AsmA family protein</fullName>
    </submittedName>
</protein>
<accession>L0R8Z8</accession>
<evidence type="ECO:0000313" key="4">
    <source>
        <dbReference type="Proteomes" id="UP000010808"/>
    </source>
</evidence>
<proteinExistence type="predicted"/>
<organism evidence="3 4">
    <name type="scientific">Maridesulfovibrio hydrothermalis AM13 = DSM 14728</name>
    <dbReference type="NCBI Taxonomy" id="1121451"/>
    <lineage>
        <taxon>Bacteria</taxon>
        <taxon>Pseudomonadati</taxon>
        <taxon>Thermodesulfobacteriota</taxon>
        <taxon>Desulfovibrionia</taxon>
        <taxon>Desulfovibrionales</taxon>
        <taxon>Desulfovibrionaceae</taxon>
        <taxon>Maridesulfovibrio</taxon>
    </lineage>
</organism>
<dbReference type="EMBL" id="FO203522">
    <property type="protein sequence ID" value="CCO22051.1"/>
    <property type="molecule type" value="Genomic_DNA"/>
</dbReference>
<dbReference type="InterPro" id="IPR007844">
    <property type="entry name" value="AsmA"/>
</dbReference>
<dbReference type="eggNOG" id="COG2982">
    <property type="taxonomic scope" value="Bacteria"/>
</dbReference>
<keyword evidence="1" id="KW-0472">Membrane</keyword>
<dbReference type="PATRIC" id="fig|1121451.3.peg.58"/>
<evidence type="ECO:0000313" key="3">
    <source>
        <dbReference type="EMBL" id="CCO22051.1"/>
    </source>
</evidence>
<dbReference type="RefSeq" id="WP_015334661.1">
    <property type="nucleotide sequence ID" value="NC_020055.1"/>
</dbReference>